<feature type="domain" description="SAM-dependent MTase RsmB/NOP-type" evidence="12">
    <location>
        <begin position="161"/>
        <end position="459"/>
    </location>
</feature>
<dbReference type="GO" id="GO:0031167">
    <property type="term" value="P:rRNA methylation"/>
    <property type="evidence" value="ECO:0007669"/>
    <property type="project" value="TreeGrafter"/>
</dbReference>
<evidence type="ECO:0000256" key="5">
    <source>
        <dbReference type="ARBA" id="ARBA00022691"/>
    </source>
</evidence>
<reference evidence="15" key="1">
    <citation type="journal article" date="2020" name="PLoS Negl. Trop. Dis.">
        <title>High-quality nuclear genome for Sarcoptes scabiei-A critical resource for a neglected parasite.</title>
        <authorList>
            <person name="Korhonen P.K."/>
            <person name="Gasser R.B."/>
            <person name="Ma G."/>
            <person name="Wang T."/>
            <person name="Stroehlein A.J."/>
            <person name="Young N.D."/>
            <person name="Ang C.S."/>
            <person name="Fernando D.D."/>
            <person name="Lu H.C."/>
            <person name="Taylor S."/>
            <person name="Reynolds S.L."/>
            <person name="Mofiz E."/>
            <person name="Najaraj S.H."/>
            <person name="Gowda H."/>
            <person name="Madugundu A."/>
            <person name="Renuse S."/>
            <person name="Holt D."/>
            <person name="Pandey A."/>
            <person name="Papenfuss A.T."/>
            <person name="Fischer K."/>
        </authorList>
    </citation>
    <scope>NUCLEOTIDE SEQUENCE [LARGE SCALE GENOMIC DNA]</scope>
</reference>
<dbReference type="Gene3D" id="6.20.240.40">
    <property type="match status" value="1"/>
</dbReference>
<dbReference type="Proteomes" id="UP000070412">
    <property type="component" value="Unassembled WGS sequence"/>
</dbReference>
<feature type="binding site" evidence="11">
    <location>
        <position position="323"/>
    </location>
    <ligand>
        <name>S-adenosyl-L-methionine</name>
        <dbReference type="ChEBI" id="CHEBI:59789"/>
    </ligand>
</feature>
<sequence length="460" mass="53872">MNLMNCKTFPTSLFSNFTQRRFLSFKYLYRDKKSKTLATDTALKHFDYYYEKCYGNHWPSIRLGLLSPKKYFAIVNNHVDFNSVEIELRQIGSHNLRFIYMKNLKKIVQRKTRDDFVRSRKSFLNSTREQMKMMKINVLKASESESIEKFFTDHQNDDSDLESNNAASFDLDLNSFVPVTELKYREDVIEETKFDLYNLDQDEEFVVEFQEENILNIPELLNLYLFRSNDFTTSTLPVLLLDIQDGDYVGDFCSAPGGKSLMMALTEKNCRLLLNDLSESRLRRLKNVFDSFIPKSNQSLIEFKNQDCCTLRRYDQFDKILVDVPCTNDRHSLFNNENNLFHPQRFEERLRLPMRQMKILIEAMKSVRVGGTIVYSTCSLSPIQNDGVVHMAIKQLQNAPVEYGKTDGELSFKVVKTKEALRPLKSIFHMFNNSRYGVQILPNICNNYGPMYISKLVRVT</sequence>
<feature type="binding site" evidence="11">
    <location>
        <position position="276"/>
    </location>
    <ligand>
        <name>S-adenosyl-L-methionine</name>
        <dbReference type="ChEBI" id="CHEBI:59789"/>
    </ligand>
</feature>
<comment type="caution">
    <text evidence="11">Lacks conserved residue(s) required for the propagation of feature annotation.</text>
</comment>
<keyword evidence="6 11" id="KW-0694">RNA-binding</keyword>
<comment type="subcellular location">
    <subcellularLocation>
        <location evidence="1">Mitochondrion</location>
    </subcellularLocation>
</comment>
<name>A0A834R952_SARSC</name>
<keyword evidence="7" id="KW-0809">Transit peptide</keyword>
<evidence type="ECO:0000256" key="10">
    <source>
        <dbReference type="ARBA" id="ARBA00049302"/>
    </source>
</evidence>
<keyword evidence="3 11" id="KW-0489">Methyltransferase</keyword>
<dbReference type="GO" id="GO:0005762">
    <property type="term" value="C:mitochondrial large ribosomal subunit"/>
    <property type="evidence" value="ECO:0007669"/>
    <property type="project" value="TreeGrafter"/>
</dbReference>
<evidence type="ECO:0000313" key="14">
    <source>
        <dbReference type="EnsemblMetazoa" id="KAF7492095.1"/>
    </source>
</evidence>
<keyword evidence="4 11" id="KW-0808">Transferase</keyword>
<feature type="active site" description="Nucleophile" evidence="11">
    <location>
        <position position="378"/>
    </location>
</feature>
<dbReference type="Gene3D" id="3.40.50.150">
    <property type="entry name" value="Vaccinia Virus protein VP39"/>
    <property type="match status" value="1"/>
</dbReference>
<evidence type="ECO:0000313" key="13">
    <source>
        <dbReference type="EMBL" id="KAF7492095.1"/>
    </source>
</evidence>
<evidence type="ECO:0000256" key="11">
    <source>
        <dbReference type="PROSITE-ProRule" id="PRU01023"/>
    </source>
</evidence>
<evidence type="ECO:0000256" key="3">
    <source>
        <dbReference type="ARBA" id="ARBA00022603"/>
    </source>
</evidence>
<gene>
    <name evidence="13" type="ORF">SSS_7216</name>
</gene>
<dbReference type="PROSITE" id="PS51686">
    <property type="entry name" value="SAM_MT_RSMB_NOP"/>
    <property type="match status" value="1"/>
</dbReference>
<evidence type="ECO:0000256" key="8">
    <source>
        <dbReference type="ARBA" id="ARBA00023128"/>
    </source>
</evidence>
<evidence type="ECO:0000313" key="15">
    <source>
        <dbReference type="Proteomes" id="UP000070412"/>
    </source>
</evidence>
<dbReference type="PRINTS" id="PR02008">
    <property type="entry name" value="RCMTFAMILY"/>
</dbReference>
<dbReference type="OrthoDB" id="8020218at2759"/>
<evidence type="ECO:0000256" key="4">
    <source>
        <dbReference type="ARBA" id="ARBA00022679"/>
    </source>
</evidence>
<dbReference type="EnsemblMetazoa" id="SSS_7216s_mrna">
    <property type="protein sequence ID" value="KAF7492095.1"/>
    <property type="gene ID" value="SSS_7216"/>
</dbReference>
<evidence type="ECO:0000256" key="2">
    <source>
        <dbReference type="ARBA" id="ARBA00022552"/>
    </source>
</evidence>
<dbReference type="GO" id="GO:0003723">
    <property type="term" value="F:RNA binding"/>
    <property type="evidence" value="ECO:0007669"/>
    <property type="project" value="UniProtKB-UniRule"/>
</dbReference>
<accession>A0A834R952</accession>
<comment type="similarity">
    <text evidence="11">Belongs to the class I-like SAM-binding methyltransferase superfamily. RsmB/NOP family.</text>
</comment>
<evidence type="ECO:0000256" key="7">
    <source>
        <dbReference type="ARBA" id="ARBA00022946"/>
    </source>
</evidence>
<evidence type="ECO:0000259" key="12">
    <source>
        <dbReference type="PROSITE" id="PS51686"/>
    </source>
</evidence>
<organism evidence="13">
    <name type="scientific">Sarcoptes scabiei</name>
    <name type="common">Itch mite</name>
    <name type="synonym">Acarus scabiei</name>
    <dbReference type="NCBI Taxonomy" id="52283"/>
    <lineage>
        <taxon>Eukaryota</taxon>
        <taxon>Metazoa</taxon>
        <taxon>Ecdysozoa</taxon>
        <taxon>Arthropoda</taxon>
        <taxon>Chelicerata</taxon>
        <taxon>Arachnida</taxon>
        <taxon>Acari</taxon>
        <taxon>Acariformes</taxon>
        <taxon>Sarcoptiformes</taxon>
        <taxon>Astigmata</taxon>
        <taxon>Psoroptidia</taxon>
        <taxon>Sarcoptoidea</taxon>
        <taxon>Sarcoptidae</taxon>
        <taxon>Sarcoptinae</taxon>
        <taxon>Sarcoptes</taxon>
    </lineage>
</organism>
<dbReference type="InterPro" id="IPR023267">
    <property type="entry name" value="RCMT"/>
</dbReference>
<dbReference type="PANTHER" id="PTHR22808">
    <property type="entry name" value="NCL1 YEAST -RELATED NOL1/NOP2/FMU SUN DOMAIN-CONTAINING"/>
    <property type="match status" value="1"/>
</dbReference>
<dbReference type="EMBL" id="WVUK01000057">
    <property type="protein sequence ID" value="KAF7492095.1"/>
    <property type="molecule type" value="Genomic_DNA"/>
</dbReference>
<reference evidence="14" key="3">
    <citation type="submission" date="2022-06" db="UniProtKB">
        <authorList>
            <consortium name="EnsemblMetazoa"/>
        </authorList>
    </citation>
    <scope>IDENTIFICATION</scope>
</reference>
<keyword evidence="2" id="KW-0698">rRNA processing</keyword>
<dbReference type="Pfam" id="PF01189">
    <property type="entry name" value="Methyltr_RsmB-F"/>
    <property type="match status" value="1"/>
</dbReference>
<keyword evidence="8" id="KW-0496">Mitochondrion</keyword>
<comment type="catalytic activity">
    <reaction evidence="10">
        <text>a cytidine in rRNA + S-adenosyl-L-methionine = a 5-methylcytidine in rRNA + S-adenosyl-L-homocysteine + H(+)</text>
        <dbReference type="Rhea" id="RHEA:61484"/>
        <dbReference type="Rhea" id="RHEA-COMP:15836"/>
        <dbReference type="Rhea" id="RHEA-COMP:15837"/>
        <dbReference type="ChEBI" id="CHEBI:15378"/>
        <dbReference type="ChEBI" id="CHEBI:57856"/>
        <dbReference type="ChEBI" id="CHEBI:59789"/>
        <dbReference type="ChEBI" id="CHEBI:74483"/>
        <dbReference type="ChEBI" id="CHEBI:82748"/>
    </reaction>
</comment>
<evidence type="ECO:0000256" key="9">
    <source>
        <dbReference type="ARBA" id="ARBA00042050"/>
    </source>
</evidence>
<dbReference type="SUPFAM" id="SSF53335">
    <property type="entry name" value="S-adenosyl-L-methionine-dependent methyltransferases"/>
    <property type="match status" value="1"/>
</dbReference>
<reference evidence="13" key="2">
    <citation type="submission" date="2020-01" db="EMBL/GenBank/DDBJ databases">
        <authorList>
            <person name="Korhonen P.K.K."/>
            <person name="Guangxu M.G."/>
            <person name="Wang T.W."/>
            <person name="Stroehlein A.J.S."/>
            <person name="Young N.D."/>
            <person name="Ang C.-S.A."/>
            <person name="Fernando D.W.F."/>
            <person name="Lu H.L."/>
            <person name="Taylor S.T."/>
            <person name="Ehtesham M.E.M."/>
            <person name="Najaraj S.H.N."/>
            <person name="Harsha G.H.G."/>
            <person name="Madugundu A.M."/>
            <person name="Renuse S.R."/>
            <person name="Holt D.H."/>
            <person name="Pandey A.P."/>
            <person name="Papenfuss A.P."/>
            <person name="Gasser R.B.G."/>
            <person name="Fischer K.F."/>
        </authorList>
    </citation>
    <scope>NUCLEOTIDE SEQUENCE</scope>
    <source>
        <strain evidence="13">SSS_KF_BRIS2020</strain>
    </source>
</reference>
<evidence type="ECO:0000256" key="1">
    <source>
        <dbReference type="ARBA" id="ARBA00004173"/>
    </source>
</evidence>
<proteinExistence type="inferred from homology"/>
<keyword evidence="5 11" id="KW-0949">S-adenosyl-L-methionine</keyword>
<dbReference type="InterPro" id="IPR029063">
    <property type="entry name" value="SAM-dependent_MTases_sf"/>
</dbReference>
<dbReference type="GO" id="GO:0008173">
    <property type="term" value="F:RNA methyltransferase activity"/>
    <property type="evidence" value="ECO:0007669"/>
    <property type="project" value="InterPro"/>
</dbReference>
<dbReference type="InterPro" id="IPR049560">
    <property type="entry name" value="MeTrfase_RsmB-F_NOP2_cat"/>
</dbReference>
<protein>
    <recommendedName>
        <fullName evidence="9">NOL1/NOP2/Sun domain family member 4</fullName>
    </recommendedName>
</protein>
<feature type="binding site" evidence="11">
    <location>
        <begin position="253"/>
        <end position="259"/>
    </location>
    <ligand>
        <name>S-adenosyl-L-methionine</name>
        <dbReference type="ChEBI" id="CHEBI:59789"/>
    </ligand>
</feature>
<dbReference type="PANTHER" id="PTHR22808:SF3">
    <property type="entry name" value="5-METHYLCYTOSINE RRNA METHYLTRANSFERASE NSUN4"/>
    <property type="match status" value="1"/>
</dbReference>
<dbReference type="InterPro" id="IPR001678">
    <property type="entry name" value="MeTrfase_RsmB-F_NOP2_dom"/>
</dbReference>
<keyword evidence="15" id="KW-1185">Reference proteome</keyword>
<evidence type="ECO:0000256" key="6">
    <source>
        <dbReference type="ARBA" id="ARBA00022884"/>
    </source>
</evidence>
<dbReference type="AlphaFoldDB" id="A0A834R952"/>